<accession>A0A5B7HCB3</accession>
<gene>
    <name evidence="2" type="ORF">E2C01_061936</name>
</gene>
<dbReference type="Proteomes" id="UP000324222">
    <property type="component" value="Unassembled WGS sequence"/>
</dbReference>
<dbReference type="EMBL" id="VSRR010026709">
    <property type="protein sequence ID" value="MPC67753.1"/>
    <property type="molecule type" value="Genomic_DNA"/>
</dbReference>
<keyword evidence="1" id="KW-0732">Signal</keyword>
<dbReference type="AlphaFoldDB" id="A0A5B7HCB3"/>
<sequence>MMRHWRAWRVLCFLDVDCRAGSEMDCSIIRKGIGLMHGVVRAYFVSLGKRDLFSRPSPAVVEGILTLVVKCAWACPIPASPHLCHVSYLTPLASSFISLSSSDAYLQLGSFSSLCVTHR</sequence>
<evidence type="ECO:0008006" key="4">
    <source>
        <dbReference type="Google" id="ProtNLM"/>
    </source>
</evidence>
<proteinExistence type="predicted"/>
<evidence type="ECO:0000313" key="2">
    <source>
        <dbReference type="EMBL" id="MPC67753.1"/>
    </source>
</evidence>
<reference evidence="2 3" key="1">
    <citation type="submission" date="2019-05" db="EMBL/GenBank/DDBJ databases">
        <title>Another draft genome of Portunus trituberculatus and its Hox gene families provides insights of decapod evolution.</title>
        <authorList>
            <person name="Jeong J.-H."/>
            <person name="Song I."/>
            <person name="Kim S."/>
            <person name="Choi T."/>
            <person name="Kim D."/>
            <person name="Ryu S."/>
            <person name="Kim W."/>
        </authorList>
    </citation>
    <scope>NUCLEOTIDE SEQUENCE [LARGE SCALE GENOMIC DNA]</scope>
    <source>
        <tissue evidence="2">Muscle</tissue>
    </source>
</reference>
<name>A0A5B7HCB3_PORTR</name>
<organism evidence="2 3">
    <name type="scientific">Portunus trituberculatus</name>
    <name type="common">Swimming crab</name>
    <name type="synonym">Neptunus trituberculatus</name>
    <dbReference type="NCBI Taxonomy" id="210409"/>
    <lineage>
        <taxon>Eukaryota</taxon>
        <taxon>Metazoa</taxon>
        <taxon>Ecdysozoa</taxon>
        <taxon>Arthropoda</taxon>
        <taxon>Crustacea</taxon>
        <taxon>Multicrustacea</taxon>
        <taxon>Malacostraca</taxon>
        <taxon>Eumalacostraca</taxon>
        <taxon>Eucarida</taxon>
        <taxon>Decapoda</taxon>
        <taxon>Pleocyemata</taxon>
        <taxon>Brachyura</taxon>
        <taxon>Eubrachyura</taxon>
        <taxon>Portunoidea</taxon>
        <taxon>Portunidae</taxon>
        <taxon>Portuninae</taxon>
        <taxon>Portunus</taxon>
    </lineage>
</organism>
<evidence type="ECO:0000313" key="3">
    <source>
        <dbReference type="Proteomes" id="UP000324222"/>
    </source>
</evidence>
<feature type="chain" id="PRO_5022862905" description="Secreted protein" evidence="1">
    <location>
        <begin position="21"/>
        <end position="119"/>
    </location>
</feature>
<keyword evidence="3" id="KW-1185">Reference proteome</keyword>
<protein>
    <recommendedName>
        <fullName evidence="4">Secreted protein</fullName>
    </recommendedName>
</protein>
<evidence type="ECO:0000256" key="1">
    <source>
        <dbReference type="SAM" id="SignalP"/>
    </source>
</evidence>
<comment type="caution">
    <text evidence="2">The sequence shown here is derived from an EMBL/GenBank/DDBJ whole genome shotgun (WGS) entry which is preliminary data.</text>
</comment>
<feature type="signal peptide" evidence="1">
    <location>
        <begin position="1"/>
        <end position="20"/>
    </location>
</feature>